<dbReference type="EMBL" id="AE017261">
    <property type="protein sequence ID" value="AAT43849.1"/>
    <property type="molecule type" value="Genomic_DNA"/>
</dbReference>
<sequence>MPDKNLELRPKRIIDVKVPRHTLKISFCSALIGHRDEVIRSIRSIENIGEEIGLEYEIILSSDIDINYDSSRFKNVRLASRNYGQGKRQSSSFSSGDYIIIFNPLIEYNIEKADIISQFISSRNKKALISDFIIISRETLETSGSWKELRNGEDLDLFARLAASYGFIVYPSSRFEIISDHDYPGLKGLGGLLERLLGTRDLIIGGSYNLKDSLDLIDENPFLVIISYILSKFSRIKPYKTRARNNYVAVMEAILESIIIKDYELYTVENAVEKIKISKKELTYLKKHSRLWSRIKSNIDEIVELQESL</sequence>
<dbReference type="Proteomes" id="UP000192315">
    <property type="component" value="Unassembled WGS sequence"/>
</dbReference>
<name>Q6KZK3_PICTO</name>
<dbReference type="eggNOG" id="arCOG05398">
    <property type="taxonomic scope" value="Archaea"/>
</dbReference>
<keyword evidence="4" id="KW-1185">Reference proteome</keyword>
<dbReference type="OrthoDB" id="56476at2157"/>
<dbReference type="Proteomes" id="UP000000438">
    <property type="component" value="Chromosome"/>
</dbReference>
<dbReference type="HOGENOM" id="CLU_935694_0_0_2"/>
<dbReference type="KEGG" id="pto:PTO1264"/>
<reference evidence="1 3" key="1">
    <citation type="journal article" date="2004" name="Proc. Natl. Acad. Sci. U.S.A.">
        <title>Genome sequence of Picrophilus torridus and its implications for life around pH 0.</title>
        <authorList>
            <person name="Futterer O."/>
            <person name="Angelov A."/>
            <person name="Liesegang H."/>
            <person name="Gottschalk G."/>
            <person name="Schleper C."/>
            <person name="Schepers B."/>
            <person name="Dock C."/>
            <person name="Antranikian G."/>
            <person name="Liebl W."/>
        </authorList>
    </citation>
    <scope>NUCLEOTIDE SEQUENCE [LARGE SCALE GENOMIC DNA]</scope>
    <source>
        <strain evidence="3">ATCC 700027 / DSM 9790 / JCM 10055 / NBRC 100828</strain>
        <strain evidence="1">DSM 9790</strain>
    </source>
</reference>
<dbReference type="InterPro" id="IPR029044">
    <property type="entry name" value="Nucleotide-diphossugar_trans"/>
</dbReference>
<evidence type="ECO:0000313" key="2">
    <source>
        <dbReference type="EMBL" id="SMD31083.1"/>
    </source>
</evidence>
<dbReference type="STRING" id="263820.PTO1264"/>
<dbReference type="PaxDb" id="263820-PTO1264"/>
<dbReference type="RefSeq" id="WP_011178065.1">
    <property type="nucleotide sequence ID" value="NC_005877.1"/>
</dbReference>
<proteinExistence type="predicted"/>
<dbReference type="GeneID" id="2845409"/>
<dbReference type="InParanoid" id="Q6KZK3"/>
<reference evidence="2 4" key="3">
    <citation type="submission" date="2017-04" db="EMBL/GenBank/DDBJ databases">
        <authorList>
            <person name="Varghese N."/>
            <person name="Submissions S."/>
        </authorList>
    </citation>
    <scope>NUCLEOTIDE SEQUENCE [LARGE SCALE GENOMIC DNA]</scope>
    <source>
        <strain evidence="2 4">DSM 9789</strain>
    </source>
</reference>
<dbReference type="AlphaFoldDB" id="Q6KZK3"/>
<evidence type="ECO:0000313" key="4">
    <source>
        <dbReference type="Proteomes" id="UP000192315"/>
    </source>
</evidence>
<evidence type="ECO:0000313" key="1">
    <source>
        <dbReference type="EMBL" id="AAT43849.1"/>
    </source>
</evidence>
<protein>
    <recommendedName>
        <fullName evidence="5">Glycosyltransferase</fullName>
    </recommendedName>
</protein>
<accession>A0A8G2FX72</accession>
<dbReference type="SUPFAM" id="SSF53448">
    <property type="entry name" value="Nucleotide-diphospho-sugar transferases"/>
    <property type="match status" value="1"/>
</dbReference>
<reference evidence="1" key="2">
    <citation type="submission" date="2004-02" db="EMBL/GenBank/DDBJ databases">
        <authorList>
            <person name="Fuetterer O."/>
            <person name="Angelov A."/>
            <person name="Liesegang H."/>
            <person name="Gottschalk G."/>
            <person name="Schleper C."/>
            <person name="Schepers B."/>
            <person name="Dock C."/>
            <person name="Antranikian G."/>
            <person name="Liebl W."/>
        </authorList>
    </citation>
    <scope>NUCLEOTIDE SEQUENCE</scope>
    <source>
        <strain evidence="1">DSM 9790</strain>
    </source>
</reference>
<gene>
    <name evidence="1" type="ordered locus">PTO1264</name>
    <name evidence="2" type="ORF">SAMN02745355_1003</name>
</gene>
<organism evidence="1 3">
    <name type="scientific">Picrophilus torridus (strain ATCC 700027 / DSM 9790 / JCM 10055 / NBRC 100828 / KAW 2/3)</name>
    <dbReference type="NCBI Taxonomy" id="1122961"/>
    <lineage>
        <taxon>Archaea</taxon>
        <taxon>Methanobacteriati</taxon>
        <taxon>Thermoplasmatota</taxon>
        <taxon>Thermoplasmata</taxon>
        <taxon>Thermoplasmatales</taxon>
        <taxon>Picrophilaceae</taxon>
        <taxon>Picrophilus</taxon>
    </lineage>
</organism>
<dbReference type="EMBL" id="FWYE01000002">
    <property type="protein sequence ID" value="SMD31083.1"/>
    <property type="molecule type" value="Genomic_DNA"/>
</dbReference>
<accession>Q6KZK3</accession>
<evidence type="ECO:0000313" key="3">
    <source>
        <dbReference type="Proteomes" id="UP000000438"/>
    </source>
</evidence>
<evidence type="ECO:0008006" key="5">
    <source>
        <dbReference type="Google" id="ProtNLM"/>
    </source>
</evidence>